<dbReference type="eggNOG" id="ENOG502R44U">
    <property type="taxonomic scope" value="Eukaryota"/>
</dbReference>
<dbReference type="SUPFAM" id="SSF46689">
    <property type="entry name" value="Homeodomain-like"/>
    <property type="match status" value="1"/>
</dbReference>
<keyword evidence="2" id="KW-0539">Nucleus</keyword>
<dbReference type="InterPro" id="IPR001005">
    <property type="entry name" value="SANT/Myb"/>
</dbReference>
<evidence type="ECO:0000259" key="5">
    <source>
        <dbReference type="PROSITE" id="PS51294"/>
    </source>
</evidence>
<evidence type="ECO:0000259" key="4">
    <source>
        <dbReference type="PROSITE" id="PS50090"/>
    </source>
</evidence>
<feature type="compositionally biased region" description="Basic residues" evidence="3">
    <location>
        <begin position="269"/>
        <end position="279"/>
    </location>
</feature>
<dbReference type="PANTHER" id="PTHR47122">
    <property type="entry name" value="MYB-LIKE DNA-BINDING DOMAIN CONTAINING PROTEIN, EXPRESSED"/>
    <property type="match status" value="1"/>
</dbReference>
<keyword evidence="7" id="KW-1185">Reference proteome</keyword>
<evidence type="ECO:0000313" key="6">
    <source>
        <dbReference type="EMBL" id="EXC16193.1"/>
    </source>
</evidence>
<name>W9S527_9ROSA</name>
<feature type="compositionally biased region" description="Low complexity" evidence="3">
    <location>
        <begin position="223"/>
        <end position="237"/>
    </location>
</feature>
<dbReference type="Proteomes" id="UP000030645">
    <property type="component" value="Unassembled WGS sequence"/>
</dbReference>
<dbReference type="GO" id="GO:0005634">
    <property type="term" value="C:nucleus"/>
    <property type="evidence" value="ECO:0007669"/>
    <property type="project" value="UniProtKB-SubCell"/>
</dbReference>
<dbReference type="PROSITE" id="PS51294">
    <property type="entry name" value="HTH_MYB"/>
    <property type="match status" value="1"/>
</dbReference>
<evidence type="ECO:0000256" key="3">
    <source>
        <dbReference type="SAM" id="MobiDB-lite"/>
    </source>
</evidence>
<protein>
    <submittedName>
        <fullName evidence="6">Telomere repeat-binding protein 4</fullName>
    </submittedName>
</protein>
<comment type="subcellular location">
    <subcellularLocation>
        <location evidence="1">Nucleus</location>
    </subcellularLocation>
</comment>
<accession>W9S527</accession>
<dbReference type="PANTHER" id="PTHR47122:SF5">
    <property type="entry name" value="TRF-LIKE 8"/>
    <property type="match status" value="1"/>
</dbReference>
<dbReference type="AlphaFoldDB" id="W9S527"/>
<proteinExistence type="predicted"/>
<evidence type="ECO:0000313" key="7">
    <source>
        <dbReference type="Proteomes" id="UP000030645"/>
    </source>
</evidence>
<feature type="domain" description="HTH myb-type" evidence="5">
    <location>
        <begin position="446"/>
        <end position="505"/>
    </location>
</feature>
<dbReference type="InterPro" id="IPR009057">
    <property type="entry name" value="Homeodomain-like_sf"/>
</dbReference>
<evidence type="ECO:0000256" key="1">
    <source>
        <dbReference type="ARBA" id="ARBA00004123"/>
    </source>
</evidence>
<feature type="region of interest" description="Disordered" evidence="3">
    <location>
        <begin position="215"/>
        <end position="298"/>
    </location>
</feature>
<dbReference type="Gene3D" id="1.10.246.220">
    <property type="match status" value="1"/>
</dbReference>
<dbReference type="EMBL" id="KE345789">
    <property type="protein sequence ID" value="EXC16193.1"/>
    <property type="molecule type" value="Genomic_DNA"/>
</dbReference>
<sequence>MFSFPFPTPFFCAPLIRFRFLALPRLFAFGHSPEFLSPRVLYPLSDRRVRSSLGLFLLIDSGSILKTPHEMDNEAHSRKKFANMKHQRVKAEESFAPTIEDEAIQHLLAEPKIDSVSVDGMLHLGQENGVKCSGLEDFSCGYEFFFNTYRGGLDSNTAQGGEDELELGVLDGLLDEVEEVGDLHAADGLASPCEDFLLEFGFAGKAFGLDYGPRGGSHSRNASAESRSPGLSGSSNSAVGLSESSSVTIQESECKNDSLKKTETELRGTFRHKKKRKTQVKGSMCPASHDLQTPNQLDDDDDPLLSSMLVNKHEKKSGEAIKVGGSRREKRLRRPTQRYIEEFSDKKSKHLKGGKFTSVDVAGIKDRRLKVRSHAELSSIGVGTLSSVPEEELPNGNKTQVLPEIRRGRGRPKKQAPIVPPKLNEELLTSDSDEGRVIRKRSDKHDRRKHQRMWTISEVTKLVDGISEYGVGRWTDIKRLLFASSAYRTPIDLRDKWRNLLRASSLQKIKKREVEDKQSHALRPLPKFLIRRVRELAKIHPYPRERGQKRIGQ</sequence>
<feature type="compositionally biased region" description="Polar residues" evidence="3">
    <location>
        <begin position="238"/>
        <end position="251"/>
    </location>
</feature>
<dbReference type="STRING" id="981085.W9S527"/>
<gene>
    <name evidence="6" type="ORF">L484_024364</name>
</gene>
<organism evidence="6 7">
    <name type="scientific">Morus notabilis</name>
    <dbReference type="NCBI Taxonomy" id="981085"/>
    <lineage>
        <taxon>Eukaryota</taxon>
        <taxon>Viridiplantae</taxon>
        <taxon>Streptophyta</taxon>
        <taxon>Embryophyta</taxon>
        <taxon>Tracheophyta</taxon>
        <taxon>Spermatophyta</taxon>
        <taxon>Magnoliopsida</taxon>
        <taxon>eudicotyledons</taxon>
        <taxon>Gunneridae</taxon>
        <taxon>Pentapetalae</taxon>
        <taxon>rosids</taxon>
        <taxon>fabids</taxon>
        <taxon>Rosales</taxon>
        <taxon>Moraceae</taxon>
        <taxon>Moreae</taxon>
        <taxon>Morus</taxon>
    </lineage>
</organism>
<dbReference type="InterPro" id="IPR017930">
    <property type="entry name" value="Myb_dom"/>
</dbReference>
<dbReference type="CDD" id="cd11660">
    <property type="entry name" value="SANT_TRF"/>
    <property type="match status" value="1"/>
</dbReference>
<dbReference type="PROSITE" id="PS50090">
    <property type="entry name" value="MYB_LIKE"/>
    <property type="match status" value="1"/>
</dbReference>
<feature type="domain" description="Myb-like" evidence="4">
    <location>
        <begin position="446"/>
        <end position="501"/>
    </location>
</feature>
<reference evidence="7" key="1">
    <citation type="submission" date="2013-01" db="EMBL/GenBank/DDBJ databases">
        <title>Draft Genome Sequence of a Mulberry Tree, Morus notabilis C.K. Schneid.</title>
        <authorList>
            <person name="He N."/>
            <person name="Zhao S."/>
        </authorList>
    </citation>
    <scope>NUCLEOTIDE SEQUENCE</scope>
</reference>
<dbReference type="SMART" id="SM00717">
    <property type="entry name" value="SANT"/>
    <property type="match status" value="1"/>
</dbReference>
<evidence type="ECO:0000256" key="2">
    <source>
        <dbReference type="ARBA" id="ARBA00023242"/>
    </source>
</evidence>
<dbReference type="Pfam" id="PF00249">
    <property type="entry name" value="Myb_DNA-binding"/>
    <property type="match status" value="1"/>
</dbReference>
<feature type="compositionally biased region" description="Basic and acidic residues" evidence="3">
    <location>
        <begin position="252"/>
        <end position="268"/>
    </location>
</feature>